<dbReference type="PANTHER" id="PTHR42713:SF3">
    <property type="entry name" value="TRANSCRIPTIONAL REGULATORY PROTEIN HPTR"/>
    <property type="match status" value="1"/>
</dbReference>
<dbReference type="GO" id="GO:0003700">
    <property type="term" value="F:DNA-binding transcription factor activity"/>
    <property type="evidence" value="ECO:0007669"/>
    <property type="project" value="InterPro"/>
</dbReference>
<dbReference type="AlphaFoldDB" id="A0A3E3HY15"/>
<comment type="subcellular location">
    <subcellularLocation>
        <location evidence="1">Cytoplasm</location>
    </subcellularLocation>
</comment>
<dbReference type="EMBL" id="QVLV01000021">
    <property type="protein sequence ID" value="RGE56728.1"/>
    <property type="molecule type" value="Genomic_DNA"/>
</dbReference>
<keyword evidence="5" id="KW-0902">Two-component regulatory system</keyword>
<evidence type="ECO:0000256" key="9">
    <source>
        <dbReference type="ARBA" id="ARBA00024867"/>
    </source>
</evidence>
<evidence type="ECO:0000256" key="1">
    <source>
        <dbReference type="ARBA" id="ARBA00004496"/>
    </source>
</evidence>
<dbReference type="Gene3D" id="3.40.50.2300">
    <property type="match status" value="1"/>
</dbReference>
<evidence type="ECO:0000256" key="6">
    <source>
        <dbReference type="ARBA" id="ARBA00023015"/>
    </source>
</evidence>
<dbReference type="EMBL" id="QVLU01000003">
    <property type="protein sequence ID" value="RGE73610.1"/>
    <property type="molecule type" value="Genomic_DNA"/>
</dbReference>
<dbReference type="PROSITE" id="PS50110">
    <property type="entry name" value="RESPONSE_REGULATORY"/>
    <property type="match status" value="1"/>
</dbReference>
<keyword evidence="3" id="KW-0963">Cytoplasm</keyword>
<dbReference type="Proteomes" id="UP000260812">
    <property type="component" value="Unassembled WGS sequence"/>
</dbReference>
<dbReference type="Gene3D" id="1.10.10.60">
    <property type="entry name" value="Homeodomain-like"/>
    <property type="match status" value="2"/>
</dbReference>
<evidence type="ECO:0000256" key="7">
    <source>
        <dbReference type="ARBA" id="ARBA00023125"/>
    </source>
</evidence>
<accession>A0A3E3HY15</accession>
<dbReference type="GO" id="GO:0005737">
    <property type="term" value="C:cytoplasm"/>
    <property type="evidence" value="ECO:0007669"/>
    <property type="project" value="UniProtKB-SubCell"/>
</dbReference>
<keyword evidence="6" id="KW-0805">Transcription regulation</keyword>
<dbReference type="SUPFAM" id="SSF46689">
    <property type="entry name" value="Homeodomain-like"/>
    <property type="match status" value="2"/>
</dbReference>
<keyword evidence="7" id="KW-0238">DNA-binding</keyword>
<evidence type="ECO:0000256" key="3">
    <source>
        <dbReference type="ARBA" id="ARBA00022490"/>
    </source>
</evidence>
<keyword evidence="8" id="KW-0804">Transcription</keyword>
<evidence type="ECO:0000313" key="15">
    <source>
        <dbReference type="Proteomes" id="UP000260812"/>
    </source>
</evidence>
<evidence type="ECO:0000313" key="16">
    <source>
        <dbReference type="Proteomes" id="UP000261166"/>
    </source>
</evidence>
<comment type="function">
    <text evidence="9">May play the central regulatory role in sporulation. It may be an element of the effector pathway responsible for the activation of sporulation genes in response to nutritional stress. Spo0A may act in concert with spo0H (a sigma factor) to control the expression of some genes that are critical to the sporulation process.</text>
</comment>
<evidence type="ECO:0000256" key="5">
    <source>
        <dbReference type="ARBA" id="ARBA00023012"/>
    </source>
</evidence>
<sequence length="369" mass="42893">MGSGLSCGLKARPEKELWLKLFYRRVMLMYRVLIVDDDKLARKGLISIVPWEECGFTVVGDVANGALALDFIEQNEVDLAVVDLAMPVLCGLDFIRECKLRRPEIKYVVLSSHESFDYIQKALRLGVCDYISKLQLDQEDCAEIFRRIASQMDSRATAESSPRESKKELIDGFCDEISALHCIYNREEMEVLRERAAAAQLNEIERYRLLLHILRTVSQSFEVHLSEDDFDFHASQMEWMPQMREKLIDSIRRQENNQRIESLILVAADYILEHLTENELKTEDAADSISMSRSYFSTSFKKYTGFSVNGFIRKERVELAKKMVRENYSLSFSEVSYQVGYRDEKYFAKVFQLREGITFSEYKRALSDK</sequence>
<keyword evidence="4 10" id="KW-0597">Phosphoprotein</keyword>
<evidence type="ECO:0000256" key="10">
    <source>
        <dbReference type="PROSITE-ProRule" id="PRU00169"/>
    </source>
</evidence>
<dbReference type="SUPFAM" id="SSF52172">
    <property type="entry name" value="CheY-like"/>
    <property type="match status" value="1"/>
</dbReference>
<evidence type="ECO:0000256" key="4">
    <source>
        <dbReference type="ARBA" id="ARBA00022553"/>
    </source>
</evidence>
<evidence type="ECO:0000256" key="2">
    <source>
        <dbReference type="ARBA" id="ARBA00018672"/>
    </source>
</evidence>
<evidence type="ECO:0000313" key="14">
    <source>
        <dbReference type="EMBL" id="RGE73610.1"/>
    </source>
</evidence>
<feature type="domain" description="Response regulatory" evidence="12">
    <location>
        <begin position="31"/>
        <end position="148"/>
    </location>
</feature>
<feature type="domain" description="HTH araC/xylS-type" evidence="11">
    <location>
        <begin position="265"/>
        <end position="365"/>
    </location>
</feature>
<dbReference type="InterPro" id="IPR018060">
    <property type="entry name" value="HTH_AraC"/>
</dbReference>
<dbReference type="SMART" id="SM00342">
    <property type="entry name" value="HTH_ARAC"/>
    <property type="match status" value="1"/>
</dbReference>
<dbReference type="InterPro" id="IPR051552">
    <property type="entry name" value="HptR"/>
</dbReference>
<dbReference type="GO" id="GO:0043565">
    <property type="term" value="F:sequence-specific DNA binding"/>
    <property type="evidence" value="ECO:0007669"/>
    <property type="project" value="InterPro"/>
</dbReference>
<evidence type="ECO:0000256" key="8">
    <source>
        <dbReference type="ARBA" id="ARBA00023163"/>
    </source>
</evidence>
<dbReference type="InterPro" id="IPR001789">
    <property type="entry name" value="Sig_transdc_resp-reg_receiver"/>
</dbReference>
<organism evidence="13 15">
    <name type="scientific">Eisenbergiella massiliensis</name>
    <dbReference type="NCBI Taxonomy" id="1720294"/>
    <lineage>
        <taxon>Bacteria</taxon>
        <taxon>Bacillati</taxon>
        <taxon>Bacillota</taxon>
        <taxon>Clostridia</taxon>
        <taxon>Lachnospirales</taxon>
        <taxon>Lachnospiraceae</taxon>
        <taxon>Eisenbergiella</taxon>
    </lineage>
</organism>
<reference evidence="13 16" key="1">
    <citation type="submission" date="2018-08" db="EMBL/GenBank/DDBJ databases">
        <title>A genome reference for cultivated species of the human gut microbiota.</title>
        <authorList>
            <person name="Zou Y."/>
            <person name="Xue W."/>
            <person name="Luo G."/>
        </authorList>
    </citation>
    <scope>NUCLEOTIDE SEQUENCE [LARGE SCALE GENOMIC DNA]</scope>
    <source>
        <strain evidence="14 16">AF26-4BH</strain>
        <strain evidence="13">TF05-5AC</strain>
    </source>
</reference>
<dbReference type="Proteomes" id="UP000261166">
    <property type="component" value="Unassembled WGS sequence"/>
</dbReference>
<evidence type="ECO:0000259" key="12">
    <source>
        <dbReference type="PROSITE" id="PS50110"/>
    </source>
</evidence>
<dbReference type="Pfam" id="PF00072">
    <property type="entry name" value="Response_reg"/>
    <property type="match status" value="1"/>
</dbReference>
<dbReference type="Pfam" id="PF12833">
    <property type="entry name" value="HTH_18"/>
    <property type="match status" value="1"/>
</dbReference>
<dbReference type="InterPro" id="IPR009057">
    <property type="entry name" value="Homeodomain-like_sf"/>
</dbReference>
<dbReference type="SMART" id="SM00448">
    <property type="entry name" value="REC"/>
    <property type="match status" value="1"/>
</dbReference>
<feature type="modified residue" description="4-aspartylphosphate" evidence="10">
    <location>
        <position position="83"/>
    </location>
</feature>
<evidence type="ECO:0000259" key="11">
    <source>
        <dbReference type="PROSITE" id="PS01124"/>
    </source>
</evidence>
<dbReference type="GO" id="GO:0000160">
    <property type="term" value="P:phosphorelay signal transduction system"/>
    <property type="evidence" value="ECO:0007669"/>
    <property type="project" value="UniProtKB-KW"/>
</dbReference>
<dbReference type="PROSITE" id="PS01124">
    <property type="entry name" value="HTH_ARAC_FAMILY_2"/>
    <property type="match status" value="1"/>
</dbReference>
<dbReference type="PANTHER" id="PTHR42713">
    <property type="entry name" value="HISTIDINE KINASE-RELATED"/>
    <property type="match status" value="1"/>
</dbReference>
<evidence type="ECO:0000313" key="13">
    <source>
        <dbReference type="EMBL" id="RGE56728.1"/>
    </source>
</evidence>
<gene>
    <name evidence="14" type="ORF">DWY69_05410</name>
    <name evidence="13" type="ORF">DXC51_22455</name>
</gene>
<dbReference type="OrthoDB" id="1769137at2"/>
<dbReference type="CDD" id="cd17536">
    <property type="entry name" value="REC_YesN-like"/>
    <property type="match status" value="1"/>
</dbReference>
<keyword evidence="15" id="KW-1185">Reference proteome</keyword>
<dbReference type="InterPro" id="IPR011006">
    <property type="entry name" value="CheY-like_superfamily"/>
</dbReference>
<protein>
    <recommendedName>
        <fullName evidence="2">Stage 0 sporulation protein A homolog</fullName>
    </recommendedName>
</protein>
<proteinExistence type="predicted"/>
<comment type="caution">
    <text evidence="13">The sequence shown here is derived from an EMBL/GenBank/DDBJ whole genome shotgun (WGS) entry which is preliminary data.</text>
</comment>
<name>A0A3E3HY15_9FIRM</name>